<dbReference type="Pfam" id="PF10298">
    <property type="entry name" value="WhiA_N"/>
    <property type="match status" value="1"/>
</dbReference>
<dbReference type="Proteomes" id="UP000465609">
    <property type="component" value="Chromosome"/>
</dbReference>
<evidence type="ECO:0000256" key="3">
    <source>
        <dbReference type="ARBA" id="ARBA00023306"/>
    </source>
</evidence>
<dbReference type="PANTHER" id="PTHR37307">
    <property type="entry name" value="CELL DIVISION PROTEIN WHIA-RELATED"/>
    <property type="match status" value="1"/>
</dbReference>
<reference evidence="6 7" key="1">
    <citation type="journal article" date="2019" name="Emerg. Microbes Infect.">
        <title>Comprehensive subspecies identification of 175 nontuberculous mycobacteria species based on 7547 genomic profiles.</title>
        <authorList>
            <person name="Matsumoto Y."/>
            <person name="Kinjo T."/>
            <person name="Motooka D."/>
            <person name="Nabeya D."/>
            <person name="Jung N."/>
            <person name="Uechi K."/>
            <person name="Horii T."/>
            <person name="Iida T."/>
            <person name="Fujita J."/>
            <person name="Nakamura S."/>
        </authorList>
    </citation>
    <scope>NUCLEOTIDE SEQUENCE [LARGE SCALE GENOMIC DNA]</scope>
    <source>
        <strain evidence="6 7">JCM 15296</strain>
    </source>
</reference>
<keyword evidence="7" id="KW-1185">Reference proteome</keyword>
<sequence length="321" mass="33640">MSVSVASTEILTRELLKVAPADSRCARAEIVSMLRLGGGVRIAEDGRLVLDVVLDAAGAAHRLAALVAREYRISPHDGGYHILGDKVLVRLGECAEPLARSTGLLDHLGRPVTGIPVHLVALAGRNPSVAAAALRGAVLARGRLQVTKCGPVTLMVQSPGLAETLAVGAFVRKLGGTPQVRERRHAPEPHHVVMVHDYNGLHKVAAAIGAPNFAKSHIDPAPTRRAVVHNRGDLVTANRNRAATAGTSTAERVAAALNTMGGAIADEVVVVAKLRMAHPAESMAELGGRCVPPLSKNTVAGRLRRLLEAADRRTQNTSLSA</sequence>
<dbReference type="PANTHER" id="PTHR37307:SF1">
    <property type="entry name" value="CELL DIVISION PROTEIN WHIA-RELATED"/>
    <property type="match status" value="1"/>
</dbReference>
<evidence type="ECO:0008006" key="8">
    <source>
        <dbReference type="Google" id="ProtNLM"/>
    </source>
</evidence>
<keyword evidence="3" id="KW-0131">Cell cycle</keyword>
<feature type="domain" description="Sporulation transcription regulator WhiA N-terminal" evidence="5">
    <location>
        <begin position="24"/>
        <end position="75"/>
    </location>
</feature>
<dbReference type="NCBIfam" id="TIGR00647">
    <property type="entry name" value="DNA_bind_WhiA"/>
    <property type="match status" value="1"/>
</dbReference>
<dbReference type="EMBL" id="AP022577">
    <property type="protein sequence ID" value="BBX82237.1"/>
    <property type="molecule type" value="Genomic_DNA"/>
</dbReference>
<gene>
    <name evidence="6" type="ORF">MAUB_01100</name>
</gene>
<protein>
    <recommendedName>
        <fullName evidence="8">Cell division protein WhiA</fullName>
    </recommendedName>
</protein>
<dbReference type="Gene3D" id="3.10.28.10">
    <property type="entry name" value="Homing endonucleases"/>
    <property type="match status" value="1"/>
</dbReference>
<dbReference type="InterPro" id="IPR018478">
    <property type="entry name" value="Sporu_reg_WhiA_N_dom"/>
</dbReference>
<evidence type="ECO:0000256" key="1">
    <source>
        <dbReference type="ARBA" id="ARBA00022618"/>
    </source>
</evidence>
<dbReference type="InterPro" id="IPR027434">
    <property type="entry name" value="Homing_endonucl"/>
</dbReference>
<evidence type="ECO:0000256" key="2">
    <source>
        <dbReference type="ARBA" id="ARBA00023125"/>
    </source>
</evidence>
<evidence type="ECO:0000313" key="6">
    <source>
        <dbReference type="EMBL" id="BBX82237.1"/>
    </source>
</evidence>
<dbReference type="InterPro" id="IPR023054">
    <property type="entry name" value="Sporulation_regulator_WhiA_C"/>
</dbReference>
<accession>A0ABN5YMT2</accession>
<evidence type="ECO:0000259" key="4">
    <source>
        <dbReference type="Pfam" id="PF02650"/>
    </source>
</evidence>
<proteinExistence type="predicted"/>
<organism evidence="6 7">
    <name type="scientific">Mycolicibacterium aubagnense</name>
    <dbReference type="NCBI Taxonomy" id="319707"/>
    <lineage>
        <taxon>Bacteria</taxon>
        <taxon>Bacillati</taxon>
        <taxon>Actinomycetota</taxon>
        <taxon>Actinomycetes</taxon>
        <taxon>Mycobacteriales</taxon>
        <taxon>Mycobacteriaceae</taxon>
        <taxon>Mycolicibacterium</taxon>
    </lineage>
</organism>
<evidence type="ECO:0000259" key="5">
    <source>
        <dbReference type="Pfam" id="PF10298"/>
    </source>
</evidence>
<dbReference type="Pfam" id="PF02650">
    <property type="entry name" value="HTH_WhiA"/>
    <property type="match status" value="1"/>
</dbReference>
<feature type="domain" description="Sporulation regulator WhiA C-terminal" evidence="4">
    <location>
        <begin position="236"/>
        <end position="309"/>
    </location>
</feature>
<dbReference type="InterPro" id="IPR003802">
    <property type="entry name" value="Sporulation_regulator_WhiA"/>
</dbReference>
<evidence type="ECO:0000313" key="7">
    <source>
        <dbReference type="Proteomes" id="UP000465609"/>
    </source>
</evidence>
<keyword evidence="1" id="KW-0132">Cell division</keyword>
<name>A0ABN5YMT2_9MYCO</name>
<keyword evidence="2" id="KW-0238">DNA-binding</keyword>